<comment type="caution">
    <text evidence="1">The sequence shown here is derived from an EMBL/GenBank/DDBJ whole genome shotgun (WGS) entry which is preliminary data.</text>
</comment>
<evidence type="ECO:0000313" key="1">
    <source>
        <dbReference type="EMBL" id="GAG60700.1"/>
    </source>
</evidence>
<feature type="non-terminal residue" evidence="1">
    <location>
        <position position="1"/>
    </location>
</feature>
<reference evidence="1" key="1">
    <citation type="journal article" date="2014" name="Front. Microbiol.">
        <title>High frequency of phylogenetically diverse reductive dehalogenase-homologous genes in deep subseafloor sedimentary metagenomes.</title>
        <authorList>
            <person name="Kawai M."/>
            <person name="Futagami T."/>
            <person name="Toyoda A."/>
            <person name="Takaki Y."/>
            <person name="Nishi S."/>
            <person name="Hori S."/>
            <person name="Arai W."/>
            <person name="Tsubouchi T."/>
            <person name="Morono Y."/>
            <person name="Uchiyama I."/>
            <person name="Ito T."/>
            <person name="Fujiyama A."/>
            <person name="Inagaki F."/>
            <person name="Takami H."/>
        </authorList>
    </citation>
    <scope>NUCLEOTIDE SEQUENCE</scope>
    <source>
        <strain evidence="1">Expedition CK06-06</strain>
    </source>
</reference>
<protein>
    <submittedName>
        <fullName evidence="1">Uncharacterized protein</fullName>
    </submittedName>
</protein>
<accession>X0YWV5</accession>
<gene>
    <name evidence="1" type="ORF">S01H4_14323</name>
</gene>
<name>X0YWV5_9ZZZZ</name>
<organism evidence="1">
    <name type="scientific">marine sediment metagenome</name>
    <dbReference type="NCBI Taxonomy" id="412755"/>
    <lineage>
        <taxon>unclassified sequences</taxon>
        <taxon>metagenomes</taxon>
        <taxon>ecological metagenomes</taxon>
    </lineage>
</organism>
<dbReference type="AlphaFoldDB" id="X0YWV5"/>
<sequence>EPFGRKDKKTEIKICLQERGKKYTSMVFDAYERKRIDEMRVADYLGVTSDKIPKVKEAI</sequence>
<dbReference type="EMBL" id="BART01006284">
    <property type="protein sequence ID" value="GAG60700.1"/>
    <property type="molecule type" value="Genomic_DNA"/>
</dbReference>
<proteinExistence type="predicted"/>